<comment type="caution">
    <text evidence="5">The sequence shown here is derived from an EMBL/GenBank/DDBJ whole genome shotgun (WGS) entry which is preliminary data.</text>
</comment>
<dbReference type="RefSeq" id="WP_121915836.1">
    <property type="nucleotide sequence ID" value="NZ_REFV01000001.1"/>
</dbReference>
<dbReference type="Pfam" id="PF20434">
    <property type="entry name" value="BD-FAE"/>
    <property type="match status" value="1"/>
</dbReference>
<dbReference type="PANTHER" id="PTHR48081:SF13">
    <property type="entry name" value="ALPHA_BETA HYDROLASE"/>
    <property type="match status" value="1"/>
</dbReference>
<dbReference type="InterPro" id="IPR029058">
    <property type="entry name" value="AB_hydrolase_fold"/>
</dbReference>
<dbReference type="OrthoDB" id="9777975at2"/>
<evidence type="ECO:0000313" key="6">
    <source>
        <dbReference type="Proteomes" id="UP000281985"/>
    </source>
</evidence>
<dbReference type="PANTHER" id="PTHR48081">
    <property type="entry name" value="AB HYDROLASE SUPERFAMILY PROTEIN C4A8.06C"/>
    <property type="match status" value="1"/>
</dbReference>
<name>A0A3M0GH99_9FLAO</name>
<dbReference type="AlphaFoldDB" id="A0A3M0GH99"/>
<evidence type="ECO:0000256" key="1">
    <source>
        <dbReference type="ARBA" id="ARBA00022801"/>
    </source>
</evidence>
<dbReference type="EMBL" id="REFV01000001">
    <property type="protein sequence ID" value="RMB64040.1"/>
    <property type="molecule type" value="Genomic_DNA"/>
</dbReference>
<dbReference type="PROSITE" id="PS51257">
    <property type="entry name" value="PROKAR_LIPOPROTEIN"/>
    <property type="match status" value="1"/>
</dbReference>
<proteinExistence type="predicted"/>
<feature type="region of interest" description="Disordered" evidence="2">
    <location>
        <begin position="23"/>
        <end position="51"/>
    </location>
</feature>
<dbReference type="InterPro" id="IPR049492">
    <property type="entry name" value="BD-FAE-like_dom"/>
</dbReference>
<feature type="signal peptide" evidence="3">
    <location>
        <begin position="1"/>
        <end position="22"/>
    </location>
</feature>
<evidence type="ECO:0000259" key="4">
    <source>
        <dbReference type="Pfam" id="PF20434"/>
    </source>
</evidence>
<reference evidence="5 6" key="1">
    <citation type="submission" date="2018-10" db="EMBL/GenBank/DDBJ databases">
        <title>Dokdonia luteus sp. nov., isolated from sea water.</title>
        <authorList>
            <person name="Zhou L.Y."/>
            <person name="Du Z.J."/>
        </authorList>
    </citation>
    <scope>NUCLEOTIDE SEQUENCE [LARGE SCALE GENOMIC DNA]</scope>
    <source>
        <strain evidence="5 6">SH27</strain>
    </source>
</reference>
<gene>
    <name evidence="5" type="ORF">EAX61_01275</name>
</gene>
<evidence type="ECO:0000256" key="3">
    <source>
        <dbReference type="SAM" id="SignalP"/>
    </source>
</evidence>
<accession>A0A3M0GH99</accession>
<sequence>MRLFIIPICLLLLLNVSITSCSSSNDDASEIETTDDSGDGDDSGTTDDSGMTDEDLAAVFMEDVSYGANAQQVYDLYLPEGRSASKTKVILLVHGGGWTAGDKADMAGFVSLIQETFPDHAIVNLNYTLAVIPNIPAFPNQYNDLQRAINKLIAEKDELAILPEFGMIGTSAGAHLSMMYDYTYDENDQIKFVANIVGPSDFTDPFYAEDPNFELALQFFVDQSAYPDGTNYAVVNSPARVVTNTSSPTLLFYGNEDPLVPLTNGQRLDTALNNADIEHSFTVYDGGHGDDWSQASYADLTIKLSQYIRTYLPIQ</sequence>
<feature type="chain" id="PRO_5018236386" evidence="3">
    <location>
        <begin position="23"/>
        <end position="315"/>
    </location>
</feature>
<evidence type="ECO:0000256" key="2">
    <source>
        <dbReference type="SAM" id="MobiDB-lite"/>
    </source>
</evidence>
<organism evidence="5 6">
    <name type="scientific">Dokdonia sinensis</name>
    <dbReference type="NCBI Taxonomy" id="2479847"/>
    <lineage>
        <taxon>Bacteria</taxon>
        <taxon>Pseudomonadati</taxon>
        <taxon>Bacteroidota</taxon>
        <taxon>Flavobacteriia</taxon>
        <taxon>Flavobacteriales</taxon>
        <taxon>Flavobacteriaceae</taxon>
        <taxon>Dokdonia</taxon>
    </lineage>
</organism>
<protein>
    <submittedName>
        <fullName evidence="5">Alpha/beta hydrolase</fullName>
    </submittedName>
</protein>
<dbReference type="Gene3D" id="3.40.50.1820">
    <property type="entry name" value="alpha/beta hydrolase"/>
    <property type="match status" value="1"/>
</dbReference>
<dbReference type="InterPro" id="IPR050300">
    <property type="entry name" value="GDXG_lipolytic_enzyme"/>
</dbReference>
<keyword evidence="3" id="KW-0732">Signal</keyword>
<dbReference type="SUPFAM" id="SSF53474">
    <property type="entry name" value="alpha/beta-Hydrolases"/>
    <property type="match status" value="1"/>
</dbReference>
<evidence type="ECO:0000313" key="5">
    <source>
        <dbReference type="EMBL" id="RMB64040.1"/>
    </source>
</evidence>
<dbReference type="Proteomes" id="UP000281985">
    <property type="component" value="Unassembled WGS sequence"/>
</dbReference>
<keyword evidence="1 5" id="KW-0378">Hydrolase</keyword>
<keyword evidence="6" id="KW-1185">Reference proteome</keyword>
<dbReference type="GO" id="GO:0016787">
    <property type="term" value="F:hydrolase activity"/>
    <property type="evidence" value="ECO:0007669"/>
    <property type="project" value="UniProtKB-KW"/>
</dbReference>
<feature type="domain" description="BD-FAE-like" evidence="4">
    <location>
        <begin position="75"/>
        <end position="272"/>
    </location>
</feature>
<feature type="compositionally biased region" description="Acidic residues" evidence="2">
    <location>
        <begin position="27"/>
        <end position="51"/>
    </location>
</feature>